<dbReference type="InParanoid" id="T1FFB6"/>
<evidence type="ECO:0000259" key="2">
    <source>
        <dbReference type="Pfam" id="PF01562"/>
    </source>
</evidence>
<dbReference type="Proteomes" id="UP000015101">
    <property type="component" value="Unassembled WGS sequence"/>
</dbReference>
<evidence type="ECO:0000313" key="3">
    <source>
        <dbReference type="EMBL" id="ESN94895.1"/>
    </source>
</evidence>
<dbReference type="AlphaFoldDB" id="T1FFB6"/>
<organism evidence="4 5">
    <name type="scientific">Helobdella robusta</name>
    <name type="common">Californian leech</name>
    <dbReference type="NCBI Taxonomy" id="6412"/>
    <lineage>
        <taxon>Eukaryota</taxon>
        <taxon>Metazoa</taxon>
        <taxon>Spiralia</taxon>
        <taxon>Lophotrochozoa</taxon>
        <taxon>Annelida</taxon>
        <taxon>Clitellata</taxon>
        <taxon>Hirudinea</taxon>
        <taxon>Rhynchobdellida</taxon>
        <taxon>Glossiphoniidae</taxon>
        <taxon>Helobdella</taxon>
    </lineage>
</organism>
<keyword evidence="1" id="KW-1015">Disulfide bond</keyword>
<dbReference type="EnsemblMetazoa" id="HelroT180000">
    <property type="protein sequence ID" value="HelroP180000"/>
    <property type="gene ID" value="HelroG180000"/>
</dbReference>
<keyword evidence="5" id="KW-1185">Reference proteome</keyword>
<dbReference type="PANTHER" id="PTHR11905">
    <property type="entry name" value="ADAM A DISINTEGRIN AND METALLOPROTEASE DOMAIN"/>
    <property type="match status" value="1"/>
</dbReference>
<accession>T1FFB6</accession>
<evidence type="ECO:0000313" key="4">
    <source>
        <dbReference type="EnsemblMetazoa" id="HelroP180000"/>
    </source>
</evidence>
<proteinExistence type="predicted"/>
<dbReference type="CTD" id="20207515"/>
<sequence length="228" mass="26214">MIYDQELEKSKNVSTQEEFNLSYYDGANKPVNSTEINGKNHTSLKIQFINNNNTQFQVFLHLSRQILASNFAVYVVGEHHKRKKVHKLKLDCHYQGHVDGNQSQVAVLSLCSSANGFYQRGNEVFEVMSKQKGSLDAVVVKKVDVPRSSFCGVRNTLMASRKNLKNVKKLVPIKRNVTATLDREIRIVKIFVAVDYDVDKNIRCNVWTWRVLFNVFLKFSSLDFSKCF</sequence>
<dbReference type="EMBL" id="KB097558">
    <property type="protein sequence ID" value="ESN94895.1"/>
    <property type="molecule type" value="Genomic_DNA"/>
</dbReference>
<reference evidence="5" key="1">
    <citation type="submission" date="2012-12" db="EMBL/GenBank/DDBJ databases">
        <authorList>
            <person name="Hellsten U."/>
            <person name="Grimwood J."/>
            <person name="Chapman J.A."/>
            <person name="Shapiro H."/>
            <person name="Aerts A."/>
            <person name="Otillar R.P."/>
            <person name="Terry A.Y."/>
            <person name="Boore J.L."/>
            <person name="Simakov O."/>
            <person name="Marletaz F."/>
            <person name="Cho S.-J."/>
            <person name="Edsinger-Gonzales E."/>
            <person name="Havlak P."/>
            <person name="Kuo D.-H."/>
            <person name="Larsson T."/>
            <person name="Lv J."/>
            <person name="Arendt D."/>
            <person name="Savage R."/>
            <person name="Osoegawa K."/>
            <person name="de Jong P."/>
            <person name="Lindberg D.R."/>
            <person name="Seaver E.C."/>
            <person name="Weisblat D.A."/>
            <person name="Putnam N.H."/>
            <person name="Grigoriev I.V."/>
            <person name="Rokhsar D.S."/>
        </authorList>
    </citation>
    <scope>NUCLEOTIDE SEQUENCE</scope>
</reference>
<feature type="domain" description="Peptidase M12B propeptide" evidence="2">
    <location>
        <begin position="49"/>
        <end position="98"/>
    </location>
</feature>
<protein>
    <recommendedName>
        <fullName evidence="2">Peptidase M12B propeptide domain-containing protein</fullName>
    </recommendedName>
</protein>
<gene>
    <name evidence="4" type="primary">20207515</name>
    <name evidence="3" type="ORF">HELRODRAFT_180000</name>
</gene>
<dbReference type="EMBL" id="AMQM01007068">
    <property type="status" value="NOT_ANNOTATED_CDS"/>
    <property type="molecule type" value="Genomic_DNA"/>
</dbReference>
<dbReference type="KEGG" id="hro:HELRODRAFT_180000"/>
<reference evidence="4" key="3">
    <citation type="submission" date="2015-06" db="UniProtKB">
        <authorList>
            <consortium name="EnsemblMetazoa"/>
        </authorList>
    </citation>
    <scope>IDENTIFICATION</scope>
</reference>
<evidence type="ECO:0000313" key="5">
    <source>
        <dbReference type="Proteomes" id="UP000015101"/>
    </source>
</evidence>
<dbReference type="GeneID" id="20207515"/>
<evidence type="ECO:0000256" key="1">
    <source>
        <dbReference type="ARBA" id="ARBA00023157"/>
    </source>
</evidence>
<dbReference type="Pfam" id="PF01562">
    <property type="entry name" value="Pep_M12B_propep"/>
    <property type="match status" value="1"/>
</dbReference>
<dbReference type="RefSeq" id="XP_009027017.1">
    <property type="nucleotide sequence ID" value="XM_009028769.1"/>
</dbReference>
<reference evidence="3 5" key="2">
    <citation type="journal article" date="2013" name="Nature">
        <title>Insights into bilaterian evolution from three spiralian genomes.</title>
        <authorList>
            <person name="Simakov O."/>
            <person name="Marletaz F."/>
            <person name="Cho S.J."/>
            <person name="Edsinger-Gonzales E."/>
            <person name="Havlak P."/>
            <person name="Hellsten U."/>
            <person name="Kuo D.H."/>
            <person name="Larsson T."/>
            <person name="Lv J."/>
            <person name="Arendt D."/>
            <person name="Savage R."/>
            <person name="Osoegawa K."/>
            <person name="de Jong P."/>
            <person name="Grimwood J."/>
            <person name="Chapman J.A."/>
            <person name="Shapiro H."/>
            <person name="Aerts A."/>
            <person name="Otillar R.P."/>
            <person name="Terry A.Y."/>
            <person name="Boore J.L."/>
            <person name="Grigoriev I.V."/>
            <person name="Lindberg D.R."/>
            <person name="Seaver E.C."/>
            <person name="Weisblat D.A."/>
            <person name="Putnam N.H."/>
            <person name="Rokhsar D.S."/>
        </authorList>
    </citation>
    <scope>NUCLEOTIDE SEQUENCE</scope>
</reference>
<name>T1FFB6_HELRO</name>
<dbReference type="InterPro" id="IPR002870">
    <property type="entry name" value="Peptidase_M12B_N"/>
</dbReference>
<dbReference type="PANTHER" id="PTHR11905:SF159">
    <property type="entry name" value="ADAM METALLOPROTEASE"/>
    <property type="match status" value="1"/>
</dbReference>
<dbReference type="HOGENOM" id="CLU_1215932_0_0_1"/>